<proteinExistence type="predicted"/>
<feature type="region of interest" description="Disordered" evidence="1">
    <location>
        <begin position="1"/>
        <end position="41"/>
    </location>
</feature>
<evidence type="ECO:0000313" key="3">
    <source>
        <dbReference type="Proteomes" id="UP000216871"/>
    </source>
</evidence>
<feature type="compositionally biased region" description="Basic and acidic residues" evidence="1">
    <location>
        <begin position="8"/>
        <end position="17"/>
    </location>
</feature>
<evidence type="ECO:0000313" key="2">
    <source>
        <dbReference type="EMBL" id="OZG59667.1"/>
    </source>
</evidence>
<evidence type="ECO:0000256" key="1">
    <source>
        <dbReference type="SAM" id="MobiDB-lite"/>
    </source>
</evidence>
<name>A0A261FKH5_9BIFI</name>
<keyword evidence="3" id="KW-1185">Reference proteome</keyword>
<dbReference type="RefSeq" id="WP_094667680.1">
    <property type="nucleotide sequence ID" value="NZ_MWWW01000013.1"/>
</dbReference>
<dbReference type="EMBL" id="MWWW01000013">
    <property type="protein sequence ID" value="OZG59667.1"/>
    <property type="molecule type" value="Genomic_DNA"/>
</dbReference>
<reference evidence="2 3" key="1">
    <citation type="journal article" date="2017" name="BMC Genomics">
        <title>Comparative genomic and phylogenomic analyses of the Bifidobacteriaceae family.</title>
        <authorList>
            <person name="Lugli G.A."/>
            <person name="Milani C."/>
            <person name="Turroni F."/>
            <person name="Duranti S."/>
            <person name="Mancabelli L."/>
            <person name="Mangifesta M."/>
            <person name="Ferrario C."/>
            <person name="Modesto M."/>
            <person name="Mattarelli P."/>
            <person name="Jiri K."/>
            <person name="van Sinderen D."/>
            <person name="Ventura M."/>
        </authorList>
    </citation>
    <scope>NUCLEOTIDE SEQUENCE [LARGE SCALE GENOMIC DNA]</scope>
    <source>
        <strain evidence="2 3">DSM 100196</strain>
    </source>
</reference>
<organism evidence="2 3">
    <name type="scientific">Bifidobacterium myosotis</name>
    <dbReference type="NCBI Taxonomy" id="1630166"/>
    <lineage>
        <taxon>Bacteria</taxon>
        <taxon>Bacillati</taxon>
        <taxon>Actinomycetota</taxon>
        <taxon>Actinomycetes</taxon>
        <taxon>Bifidobacteriales</taxon>
        <taxon>Bifidobacteriaceae</taxon>
        <taxon>Bifidobacterium</taxon>
    </lineage>
</organism>
<sequence length="61" mass="6641">MTQNGEGRTGDVGKRMDGGGPSLTERYPELSDIASKAPDDQLESYRSVLASLQQRLDDTRA</sequence>
<dbReference type="AlphaFoldDB" id="A0A261FKH5"/>
<protein>
    <submittedName>
        <fullName evidence="2">Uncharacterized protein</fullName>
    </submittedName>
</protein>
<dbReference type="OrthoDB" id="9975413at2"/>
<comment type="caution">
    <text evidence="2">The sequence shown here is derived from an EMBL/GenBank/DDBJ whole genome shotgun (WGS) entry which is preliminary data.</text>
</comment>
<accession>A0A261FKH5</accession>
<gene>
    <name evidence="2" type="ORF">BMYO_1235</name>
</gene>
<dbReference type="Proteomes" id="UP000216871">
    <property type="component" value="Unassembled WGS sequence"/>
</dbReference>